<organism evidence="2 3">
    <name type="scientific">Plectosphaerella plurivora</name>
    <dbReference type="NCBI Taxonomy" id="936078"/>
    <lineage>
        <taxon>Eukaryota</taxon>
        <taxon>Fungi</taxon>
        <taxon>Dikarya</taxon>
        <taxon>Ascomycota</taxon>
        <taxon>Pezizomycotina</taxon>
        <taxon>Sordariomycetes</taxon>
        <taxon>Hypocreomycetidae</taxon>
        <taxon>Glomerellales</taxon>
        <taxon>Plectosphaerellaceae</taxon>
        <taxon>Plectosphaerella</taxon>
    </lineage>
</organism>
<name>A0A9P8VGY8_9PEZI</name>
<comment type="caution">
    <text evidence="2">The sequence shown here is derived from an EMBL/GenBank/DDBJ whole genome shotgun (WGS) entry which is preliminary data.</text>
</comment>
<dbReference type="EMBL" id="JAGSXJ010000005">
    <property type="protein sequence ID" value="KAH6691557.1"/>
    <property type="molecule type" value="Genomic_DNA"/>
</dbReference>
<proteinExistence type="predicted"/>
<dbReference type="InterPro" id="IPR045518">
    <property type="entry name" value="2EXR"/>
</dbReference>
<evidence type="ECO:0000313" key="2">
    <source>
        <dbReference type="EMBL" id="KAH6691557.1"/>
    </source>
</evidence>
<evidence type="ECO:0000259" key="1">
    <source>
        <dbReference type="Pfam" id="PF20150"/>
    </source>
</evidence>
<accession>A0A9P8VGY8</accession>
<keyword evidence="3" id="KW-1185">Reference proteome</keyword>
<dbReference type="AlphaFoldDB" id="A0A9P8VGY8"/>
<gene>
    <name evidence="2" type="ORF">F5X68DRAFT_188634</name>
</gene>
<feature type="domain" description="2EXR" evidence="1">
    <location>
        <begin position="117"/>
        <end position="203"/>
    </location>
</feature>
<reference evidence="2" key="1">
    <citation type="journal article" date="2021" name="Nat. Commun.">
        <title>Genetic determinants of endophytism in the Arabidopsis root mycobiome.</title>
        <authorList>
            <person name="Mesny F."/>
            <person name="Miyauchi S."/>
            <person name="Thiergart T."/>
            <person name="Pickel B."/>
            <person name="Atanasova L."/>
            <person name="Karlsson M."/>
            <person name="Huettel B."/>
            <person name="Barry K.W."/>
            <person name="Haridas S."/>
            <person name="Chen C."/>
            <person name="Bauer D."/>
            <person name="Andreopoulos W."/>
            <person name="Pangilinan J."/>
            <person name="LaButti K."/>
            <person name="Riley R."/>
            <person name="Lipzen A."/>
            <person name="Clum A."/>
            <person name="Drula E."/>
            <person name="Henrissat B."/>
            <person name="Kohler A."/>
            <person name="Grigoriev I.V."/>
            <person name="Martin F.M."/>
            <person name="Hacquard S."/>
        </authorList>
    </citation>
    <scope>NUCLEOTIDE SEQUENCE</scope>
    <source>
        <strain evidence="2">MPI-SDFR-AT-0117</strain>
    </source>
</reference>
<evidence type="ECO:0000313" key="3">
    <source>
        <dbReference type="Proteomes" id="UP000770015"/>
    </source>
</evidence>
<protein>
    <recommendedName>
        <fullName evidence="1">2EXR domain-containing protein</fullName>
    </recommendedName>
</protein>
<dbReference type="Pfam" id="PF20150">
    <property type="entry name" value="2EXR"/>
    <property type="match status" value="1"/>
</dbReference>
<dbReference type="PANTHER" id="PTHR35910:SF6">
    <property type="entry name" value="2EXR DOMAIN-CONTAINING PROTEIN"/>
    <property type="match status" value="1"/>
</dbReference>
<dbReference type="PANTHER" id="PTHR35910">
    <property type="entry name" value="2EXR DOMAIN-CONTAINING PROTEIN"/>
    <property type="match status" value="1"/>
</dbReference>
<sequence length="351" mass="39940">MTRPKKRRTTAAENLMRLAKSRRRLRAQRAINATLEKRNDQRHEMTQQHQQLLLAVVAALDKNTTQAKEVPEVINSVINTINGCKEGIFPSPSRSQALVLTQNLDAAMPRSGGPIGFNKLPLELRLMIWELALPDRRVFEPRLREMTDPWEHIAVYLQQGYPPPVIRGVCKEAWQVTETHGCFCFGLTGHAHFGFWFNPSKDLVFMSRSSEEEETCDLEDYENDYIAVVKSSGARHLAWSSWMIHNSPSDIAEVLKGLPGCETITAVVEAVTMEDGTNVKAMYPLDDEDTTTMCVAASKSRGSVMSWAEERKYILRKLRKFTGLGDKLPRLEGLEVVRSKQVHMRDKECRW</sequence>
<dbReference type="OrthoDB" id="3561261at2759"/>
<dbReference type="Proteomes" id="UP000770015">
    <property type="component" value="Unassembled WGS sequence"/>
</dbReference>